<evidence type="ECO:0000256" key="1">
    <source>
        <dbReference type="ARBA" id="ARBA00007465"/>
    </source>
</evidence>
<comment type="function">
    <text evidence="7">One of the primary rRNA binding proteins, it binds directly to 16S rRNA where it nucleates assembly of the body of the 30S subunit.</text>
</comment>
<evidence type="ECO:0000256" key="2">
    <source>
        <dbReference type="ARBA" id="ARBA00022730"/>
    </source>
</evidence>
<dbReference type="PROSITE" id="PS00632">
    <property type="entry name" value="RIBOSOMAL_S4"/>
    <property type="match status" value="1"/>
</dbReference>
<dbReference type="Pfam" id="PF01479">
    <property type="entry name" value="S4"/>
    <property type="match status" value="1"/>
</dbReference>
<dbReference type="AlphaFoldDB" id="A0A1G5RSH6"/>
<evidence type="ECO:0000259" key="9">
    <source>
        <dbReference type="SMART" id="SM00363"/>
    </source>
</evidence>
<comment type="subunit">
    <text evidence="7">Part of the 30S ribosomal subunit. Contacts protein S5. The interaction surface between S4 and S5 is involved in control of translational fidelity.</text>
</comment>
<dbReference type="FunFam" id="3.10.290.10:FF:000001">
    <property type="entry name" value="30S ribosomal protein S4"/>
    <property type="match status" value="1"/>
</dbReference>
<comment type="function">
    <text evidence="7">With S5 and S12 plays an important role in translational accuracy.</text>
</comment>
<dbReference type="SMART" id="SM01390">
    <property type="entry name" value="Ribosomal_S4"/>
    <property type="match status" value="1"/>
</dbReference>
<dbReference type="STRING" id="1120920.SAMN03080599_00536"/>
<feature type="domain" description="Small ribosomal subunit protein uS4 N-terminal" evidence="10">
    <location>
        <begin position="3"/>
        <end position="87"/>
    </location>
</feature>
<dbReference type="CDD" id="cd00165">
    <property type="entry name" value="S4"/>
    <property type="match status" value="1"/>
</dbReference>
<evidence type="ECO:0000256" key="7">
    <source>
        <dbReference type="HAMAP-Rule" id="MF_01306"/>
    </source>
</evidence>
<dbReference type="RefSeq" id="WP_092589340.1">
    <property type="nucleotide sequence ID" value="NZ_FMWL01000002.1"/>
</dbReference>
<dbReference type="GO" id="GO:0006412">
    <property type="term" value="P:translation"/>
    <property type="evidence" value="ECO:0007669"/>
    <property type="project" value="UniProtKB-UniRule"/>
</dbReference>
<evidence type="ECO:0000256" key="3">
    <source>
        <dbReference type="ARBA" id="ARBA00022884"/>
    </source>
</evidence>
<dbReference type="PANTHER" id="PTHR11831">
    <property type="entry name" value="30S 40S RIBOSOMAL PROTEIN"/>
    <property type="match status" value="1"/>
</dbReference>
<dbReference type="InterPro" id="IPR005709">
    <property type="entry name" value="Ribosomal_uS4_bac-type"/>
</dbReference>
<evidence type="ECO:0000259" key="10">
    <source>
        <dbReference type="SMART" id="SM01390"/>
    </source>
</evidence>
<evidence type="ECO:0000256" key="6">
    <source>
        <dbReference type="ARBA" id="ARBA00035254"/>
    </source>
</evidence>
<dbReference type="GO" id="GO:0042274">
    <property type="term" value="P:ribosomal small subunit biogenesis"/>
    <property type="evidence" value="ECO:0007669"/>
    <property type="project" value="TreeGrafter"/>
</dbReference>
<dbReference type="InterPro" id="IPR018079">
    <property type="entry name" value="Ribosomal_uS4_CS"/>
</dbReference>
<keyword evidence="5 7" id="KW-0687">Ribonucleoprotein</keyword>
<keyword evidence="4 7" id="KW-0689">Ribosomal protein</keyword>
<reference evidence="11 12" key="1">
    <citation type="submission" date="2016-10" db="EMBL/GenBank/DDBJ databases">
        <authorList>
            <person name="de Groot N.N."/>
        </authorList>
    </citation>
    <scope>NUCLEOTIDE SEQUENCE [LARGE SCALE GENOMIC DNA]</scope>
    <source>
        <strain evidence="11 12">DSM 2784</strain>
    </source>
</reference>
<dbReference type="Pfam" id="PF00163">
    <property type="entry name" value="Ribosomal_S4"/>
    <property type="match status" value="1"/>
</dbReference>
<evidence type="ECO:0000256" key="5">
    <source>
        <dbReference type="ARBA" id="ARBA00023274"/>
    </source>
</evidence>
<feature type="domain" description="RNA-binding S4" evidence="9">
    <location>
        <begin position="88"/>
        <end position="144"/>
    </location>
</feature>
<accession>A0A1G5RSH6</accession>
<keyword evidence="3 7" id="KW-0694">RNA-binding</keyword>
<dbReference type="InterPro" id="IPR022801">
    <property type="entry name" value="Ribosomal_uS4"/>
</dbReference>
<dbReference type="NCBIfam" id="TIGR01017">
    <property type="entry name" value="rpsD_bact"/>
    <property type="match status" value="1"/>
</dbReference>
<comment type="similarity">
    <text evidence="1 7 8">Belongs to the universal ribosomal protein uS4 family.</text>
</comment>
<evidence type="ECO:0000313" key="12">
    <source>
        <dbReference type="Proteomes" id="UP000199208"/>
    </source>
</evidence>
<dbReference type="OrthoDB" id="9803672at2"/>
<dbReference type="GO" id="GO:0015935">
    <property type="term" value="C:small ribosomal subunit"/>
    <property type="evidence" value="ECO:0007669"/>
    <property type="project" value="InterPro"/>
</dbReference>
<dbReference type="EMBL" id="FMWL01000002">
    <property type="protein sequence ID" value="SCZ77043.1"/>
    <property type="molecule type" value="Genomic_DNA"/>
</dbReference>
<organism evidence="11 12">
    <name type="scientific">Acidaminobacter hydrogenoformans DSM 2784</name>
    <dbReference type="NCBI Taxonomy" id="1120920"/>
    <lineage>
        <taxon>Bacteria</taxon>
        <taxon>Bacillati</taxon>
        <taxon>Bacillota</taxon>
        <taxon>Clostridia</taxon>
        <taxon>Peptostreptococcales</taxon>
        <taxon>Acidaminobacteraceae</taxon>
        <taxon>Acidaminobacter</taxon>
    </lineage>
</organism>
<dbReference type="HAMAP" id="MF_01306_B">
    <property type="entry name" value="Ribosomal_uS4_B"/>
    <property type="match status" value="1"/>
</dbReference>
<protein>
    <recommendedName>
        <fullName evidence="6 7">Small ribosomal subunit protein uS4</fullName>
    </recommendedName>
</protein>
<dbReference type="SMART" id="SM00363">
    <property type="entry name" value="S4"/>
    <property type="match status" value="1"/>
</dbReference>
<dbReference type="Gene3D" id="3.10.290.10">
    <property type="entry name" value="RNA-binding S4 domain"/>
    <property type="match status" value="1"/>
</dbReference>
<dbReference type="NCBIfam" id="NF003717">
    <property type="entry name" value="PRK05327.1"/>
    <property type="match status" value="1"/>
</dbReference>
<evidence type="ECO:0000256" key="8">
    <source>
        <dbReference type="RuleBase" id="RU003699"/>
    </source>
</evidence>
<keyword evidence="12" id="KW-1185">Reference proteome</keyword>
<dbReference type="InterPro" id="IPR001912">
    <property type="entry name" value="Ribosomal_uS4_N"/>
</dbReference>
<dbReference type="InterPro" id="IPR002942">
    <property type="entry name" value="S4_RNA-bd"/>
</dbReference>
<dbReference type="PANTHER" id="PTHR11831:SF4">
    <property type="entry name" value="SMALL RIBOSOMAL SUBUNIT PROTEIN US4M"/>
    <property type="match status" value="1"/>
</dbReference>
<name>A0A1G5RSH6_9FIRM</name>
<dbReference type="GO" id="GO:0003735">
    <property type="term" value="F:structural constituent of ribosome"/>
    <property type="evidence" value="ECO:0007669"/>
    <property type="project" value="InterPro"/>
</dbReference>
<dbReference type="GO" id="GO:0019843">
    <property type="term" value="F:rRNA binding"/>
    <property type="evidence" value="ECO:0007669"/>
    <property type="project" value="UniProtKB-UniRule"/>
</dbReference>
<gene>
    <name evidence="7" type="primary">rpsD</name>
    <name evidence="11" type="ORF">SAMN03080599_00536</name>
</gene>
<dbReference type="SUPFAM" id="SSF55174">
    <property type="entry name" value="Alpha-L RNA-binding motif"/>
    <property type="match status" value="1"/>
</dbReference>
<dbReference type="Gene3D" id="1.10.1050.10">
    <property type="entry name" value="Ribosomal Protein S4 Delta 41, Chain A, domain 1"/>
    <property type="match status" value="1"/>
</dbReference>
<dbReference type="InterPro" id="IPR036986">
    <property type="entry name" value="S4_RNA-bd_sf"/>
</dbReference>
<dbReference type="PROSITE" id="PS50889">
    <property type="entry name" value="S4"/>
    <property type="match status" value="1"/>
</dbReference>
<proteinExistence type="inferred from homology"/>
<keyword evidence="2 7" id="KW-0699">rRNA-binding</keyword>
<dbReference type="Proteomes" id="UP000199208">
    <property type="component" value="Unassembled WGS sequence"/>
</dbReference>
<evidence type="ECO:0000256" key="4">
    <source>
        <dbReference type="ARBA" id="ARBA00022980"/>
    </source>
</evidence>
<sequence>MARPMGPKFKECRRLGLNVHGHPKAMDRYKQGMARDDRKLSKYGEQLLEKQRLKAYYGVMEKQMTRYVRRAFKSREIPGNFLVRALETRLDNLVYRAGFASTLRQARQMVVHGHVAVNGQKRDIPSLPVSVGEVITLKTDAKLFLDNFDTTSGTVPYLERSDSERSAVLTRLPDRHEIPVTINDALIVEFYSKQH</sequence>
<evidence type="ECO:0000313" key="11">
    <source>
        <dbReference type="EMBL" id="SCZ77043.1"/>
    </source>
</evidence>